<protein>
    <recommendedName>
        <fullName evidence="3">F-box domain-containing protein</fullName>
    </recommendedName>
</protein>
<sequence>MTCLSSLEAIPQEVLEHIVFFSTADNPLGPPAPLLSLLLTSQTIYRTLSISANPHLYARIFTHKFDIDAAIRRLGPQIAVATVLASELQRRCIILKRIRARLDSRLRSVSSTPQKDQMLGELLWMAYLMMLENDGKNERQLREYADIETWLREFWFDDDGASLAPRKIKDDQWPLNHERNSLAMWLFWFFLKPDQYKRNENFRLVTSVMKLTALAANRYPLCWPSWAEFIPEEQSNSHSSVTHFSETYQLTPPPLAAPAILSFFTFAVQLSGPLQQMVYKAPHAPSASVLITGQSYEWESDWQKCMNLGQARYSNTFSGAYIPGSIEGVWEGIFTYTEFTAYAALLSGAPPPILHRSLVAQHRQTWKLREYHLLETDVDSSSGLSDPGPLSPGDPLRAYFPVGTRIREHSNEIQIHEPGRSEPLRYQRPPSCALNVSLMTDNYTRSLKDIIVVGEVTKQLSVRFFFLLHLFQGHSAWGQFNLIGRVRPCDGFVSLSKEYTEGDRGKWLYRCFLVGNSNGNLSGRWRDTLSPSHVSGYEGCFVMSRRR</sequence>
<dbReference type="EMBL" id="GL945476">
    <property type="protein sequence ID" value="EGO03026.1"/>
    <property type="molecule type" value="Genomic_DNA"/>
</dbReference>
<name>F8PN44_SERL3</name>
<proteinExistence type="predicted"/>
<evidence type="ECO:0000313" key="2">
    <source>
        <dbReference type="Proteomes" id="UP000008063"/>
    </source>
</evidence>
<accession>F8PN44</accession>
<reference evidence="2" key="1">
    <citation type="journal article" date="2011" name="Science">
        <title>The plant cell wall-decomposing machinery underlies the functional diversity of forest fungi.</title>
        <authorList>
            <person name="Eastwood D.C."/>
            <person name="Floudas D."/>
            <person name="Binder M."/>
            <person name="Majcherczyk A."/>
            <person name="Schneider P."/>
            <person name="Aerts A."/>
            <person name="Asiegbu F.O."/>
            <person name="Baker S.E."/>
            <person name="Barry K."/>
            <person name="Bendiksby M."/>
            <person name="Blumentritt M."/>
            <person name="Coutinho P.M."/>
            <person name="Cullen D."/>
            <person name="de Vries R.P."/>
            <person name="Gathman A."/>
            <person name="Goodell B."/>
            <person name="Henrissat B."/>
            <person name="Ihrmark K."/>
            <person name="Kauserud H."/>
            <person name="Kohler A."/>
            <person name="LaButti K."/>
            <person name="Lapidus A."/>
            <person name="Lavin J.L."/>
            <person name="Lee Y.-H."/>
            <person name="Lindquist E."/>
            <person name="Lilly W."/>
            <person name="Lucas S."/>
            <person name="Morin E."/>
            <person name="Murat C."/>
            <person name="Oguiza J.A."/>
            <person name="Park J."/>
            <person name="Pisabarro A.G."/>
            <person name="Riley R."/>
            <person name="Rosling A."/>
            <person name="Salamov A."/>
            <person name="Schmidt O."/>
            <person name="Schmutz J."/>
            <person name="Skrede I."/>
            <person name="Stenlid J."/>
            <person name="Wiebenga A."/>
            <person name="Xie X."/>
            <person name="Kuees U."/>
            <person name="Hibbett D.S."/>
            <person name="Hoffmeister D."/>
            <person name="Hoegberg N."/>
            <person name="Martin F."/>
            <person name="Grigoriev I.V."/>
            <person name="Watkinson S.C."/>
        </authorList>
    </citation>
    <scope>NUCLEOTIDE SEQUENCE [LARGE SCALE GENOMIC DNA]</scope>
    <source>
        <strain evidence="2">strain S7.3</strain>
    </source>
</reference>
<dbReference type="AlphaFoldDB" id="F8PN44"/>
<dbReference type="InParanoid" id="F8PN44"/>
<dbReference type="Proteomes" id="UP000008063">
    <property type="component" value="Unassembled WGS sequence"/>
</dbReference>
<keyword evidence="2" id="KW-1185">Reference proteome</keyword>
<gene>
    <name evidence="1" type="ORF">SERLA73DRAFT_103097</name>
</gene>
<evidence type="ECO:0000313" key="1">
    <source>
        <dbReference type="EMBL" id="EGO03026.1"/>
    </source>
</evidence>
<evidence type="ECO:0008006" key="3">
    <source>
        <dbReference type="Google" id="ProtNLM"/>
    </source>
</evidence>
<dbReference type="OrthoDB" id="3263050at2759"/>
<organism evidence="2">
    <name type="scientific">Serpula lacrymans var. lacrymans (strain S7.3)</name>
    <name type="common">Dry rot fungus</name>
    <dbReference type="NCBI Taxonomy" id="936435"/>
    <lineage>
        <taxon>Eukaryota</taxon>
        <taxon>Fungi</taxon>
        <taxon>Dikarya</taxon>
        <taxon>Basidiomycota</taxon>
        <taxon>Agaricomycotina</taxon>
        <taxon>Agaricomycetes</taxon>
        <taxon>Agaricomycetidae</taxon>
        <taxon>Boletales</taxon>
        <taxon>Coniophorineae</taxon>
        <taxon>Serpulaceae</taxon>
        <taxon>Serpula</taxon>
    </lineage>
</organism>
<dbReference type="OMA" id="YEGCFVM"/>
<dbReference type="eggNOG" id="ENOG502R0EC">
    <property type="taxonomic scope" value="Eukaryota"/>
</dbReference>
<dbReference type="HOGENOM" id="CLU_011151_1_1_1"/>